<name>A0A5J4ND70_9TREM</name>
<evidence type="ECO:0000313" key="3">
    <source>
        <dbReference type="EMBL" id="KAA3673534.1"/>
    </source>
</evidence>
<accession>A0A5J4ND70</accession>
<dbReference type="InterPro" id="IPR015943">
    <property type="entry name" value="WD40/YVTN_repeat-like_dom_sf"/>
</dbReference>
<dbReference type="AlphaFoldDB" id="A0A5J4ND70"/>
<dbReference type="InterPro" id="IPR001680">
    <property type="entry name" value="WD40_rpt"/>
</dbReference>
<evidence type="ECO:0000256" key="1">
    <source>
        <dbReference type="ARBA" id="ARBA00022741"/>
    </source>
</evidence>
<keyword evidence="4" id="KW-1185">Reference proteome</keyword>
<dbReference type="GO" id="GO:0032794">
    <property type="term" value="F:GTPase activating protein binding"/>
    <property type="evidence" value="ECO:0007669"/>
    <property type="project" value="TreeGrafter"/>
</dbReference>
<evidence type="ECO:0000256" key="2">
    <source>
        <dbReference type="ARBA" id="ARBA00023134"/>
    </source>
</evidence>
<keyword evidence="1" id="KW-0547">Nucleotide-binding</keyword>
<reference evidence="3 4" key="1">
    <citation type="journal article" date="2019" name="Gigascience">
        <title>Whole-genome sequence of the oriental lung fluke Paragonimus westermani.</title>
        <authorList>
            <person name="Oey H."/>
            <person name="Zakrzewski M."/>
            <person name="Narain K."/>
            <person name="Devi K.R."/>
            <person name="Agatsuma T."/>
            <person name="Nawaratna S."/>
            <person name="Gobert G.N."/>
            <person name="Jones M.K."/>
            <person name="Ragan M.A."/>
            <person name="McManus D.P."/>
            <person name="Krause L."/>
        </authorList>
    </citation>
    <scope>NUCLEOTIDE SEQUENCE [LARGE SCALE GENOMIC DNA]</scope>
    <source>
        <strain evidence="3 4">IND2009</strain>
    </source>
</reference>
<dbReference type="EMBL" id="QNGE01003853">
    <property type="protein sequence ID" value="KAA3673534.1"/>
    <property type="molecule type" value="Genomic_DNA"/>
</dbReference>
<dbReference type="Proteomes" id="UP000324629">
    <property type="component" value="Unassembled WGS sequence"/>
</dbReference>
<gene>
    <name evidence="3" type="ORF">DEA37_0003563</name>
</gene>
<dbReference type="GO" id="GO:0005525">
    <property type="term" value="F:GTP binding"/>
    <property type="evidence" value="ECO:0007669"/>
    <property type="project" value="UniProtKB-KW"/>
</dbReference>
<keyword evidence="2" id="KW-0342">GTP-binding</keyword>
<dbReference type="InterPro" id="IPR027417">
    <property type="entry name" value="P-loop_NTPase"/>
</dbReference>
<dbReference type="InterPro" id="IPR042227">
    <property type="entry name" value="KBRS"/>
</dbReference>
<dbReference type="PANTHER" id="PTHR46152:SF3">
    <property type="entry name" value="NF-KAPPA-B INHIBITOR-INTERACTING RAS-LIKE PROTEIN"/>
    <property type="match status" value="1"/>
</dbReference>
<dbReference type="SUPFAM" id="SSF50978">
    <property type="entry name" value="WD40 repeat-like"/>
    <property type="match status" value="1"/>
</dbReference>
<dbReference type="GO" id="GO:0032484">
    <property type="term" value="P:Ral protein signal transduction"/>
    <property type="evidence" value="ECO:0007669"/>
    <property type="project" value="TreeGrafter"/>
</dbReference>
<organism evidence="3 4">
    <name type="scientific">Paragonimus westermani</name>
    <dbReference type="NCBI Taxonomy" id="34504"/>
    <lineage>
        <taxon>Eukaryota</taxon>
        <taxon>Metazoa</taxon>
        <taxon>Spiralia</taxon>
        <taxon>Lophotrochozoa</taxon>
        <taxon>Platyhelminthes</taxon>
        <taxon>Trematoda</taxon>
        <taxon>Digenea</taxon>
        <taxon>Plagiorchiida</taxon>
        <taxon>Troglotremata</taxon>
        <taxon>Troglotrematidae</taxon>
        <taxon>Paragonimus</taxon>
    </lineage>
</organism>
<sequence length="530" mass="57618">MIEPERTDVQVSIGYWIKTTHKSDHHAKVAKKVSTIEDTYNAVVDTDRGTREKVRIYDLGGKTKIERHFVSCADAFILVYDVSDARTLTAVQMLKRQEPACLLLPNQSTQVCSTGKIGPCTSLVVVSDDGNNGDGTLLASGHLNGWIILWSLERRRSYHQWLAHPRSQVTSLHCWPKRFVISQGRDGFIRFWISPATGTTVLMSTEIPKQGISEIATCDFTFCAISFWPAVCGLPVDGFQSDEVYYLAHIPVDDNTPDSGNRTCSIEVIQFPDNVIVCHSGSLESDDSIKGLSQMGMCMALQGVPQSNTAPVCTSRCLYLAAYEAGHLLLFGDGLVLTRLDSCLGTAVPIMSLGLQPPLCGTATRLIFVGGPSEDNVNSSNPPRPELSVIRLESGCAIGEPARLTRISTKLTPAVSGIACVAWRADGRIVALGQWDGRLRLIESRRNIQSTKLRCLGWLTSLGGLGESELLGDWAATTVTQPHGPVVDQRSTTIRSCVFAPNSNWLISAAPANAGAIGSLLVWDVYRTSK</sequence>
<dbReference type="SMART" id="SM00320">
    <property type="entry name" value="WD40"/>
    <property type="match status" value="4"/>
</dbReference>
<dbReference type="Gene3D" id="3.40.50.300">
    <property type="entry name" value="P-loop containing nucleotide triphosphate hydrolases"/>
    <property type="match status" value="1"/>
</dbReference>
<comment type="caution">
    <text evidence="3">The sequence shown here is derived from an EMBL/GenBank/DDBJ whole genome shotgun (WGS) entry which is preliminary data.</text>
</comment>
<dbReference type="Gene3D" id="2.130.10.10">
    <property type="entry name" value="YVTN repeat-like/Quinoprotein amine dehydrogenase"/>
    <property type="match status" value="2"/>
</dbReference>
<evidence type="ECO:0000313" key="4">
    <source>
        <dbReference type="Proteomes" id="UP000324629"/>
    </source>
</evidence>
<proteinExistence type="predicted"/>
<dbReference type="GO" id="GO:0043124">
    <property type="term" value="P:negative regulation of canonical NF-kappaB signal transduction"/>
    <property type="evidence" value="ECO:0007669"/>
    <property type="project" value="InterPro"/>
</dbReference>
<dbReference type="PANTHER" id="PTHR46152">
    <property type="entry name" value="NF-KAPPA-B INHIBITOR-INTERACTING RAS-LIKE PROTEIN"/>
    <property type="match status" value="1"/>
</dbReference>
<protein>
    <submittedName>
        <fullName evidence="3">Uncharacterized protein</fullName>
    </submittedName>
</protein>
<dbReference type="InterPro" id="IPR036322">
    <property type="entry name" value="WD40_repeat_dom_sf"/>
</dbReference>